<dbReference type="RefSeq" id="YP_010059341.1">
    <property type="nucleotide sequence ID" value="NC_054725.1"/>
</dbReference>
<dbReference type="EMBL" id="MN908687">
    <property type="protein sequence ID" value="QIG58243.1"/>
    <property type="molecule type" value="Genomic_DNA"/>
</dbReference>
<organism evidence="1 2">
    <name type="scientific">Gordonia phage Skog</name>
    <dbReference type="NCBI Taxonomy" id="2704033"/>
    <lineage>
        <taxon>Viruses</taxon>
        <taxon>Duplodnaviria</taxon>
        <taxon>Heunggongvirae</taxon>
        <taxon>Uroviricota</taxon>
        <taxon>Caudoviricetes</taxon>
        <taxon>Skogvirus</taxon>
        <taxon>Skogvirus Skog</taxon>
    </lineage>
</organism>
<evidence type="ECO:0000313" key="1">
    <source>
        <dbReference type="EMBL" id="QIG58243.1"/>
    </source>
</evidence>
<keyword evidence="2" id="KW-1185">Reference proteome</keyword>
<proteinExistence type="predicted"/>
<dbReference type="GeneID" id="64766573"/>
<sequence>MTELAPEEPHWHEIAKAIYDLNPANQPWDGDRFEYHEEHSWAQHNQQLAQRQAVAVLGKLAQHYHLVPKVEPHPMRVGMINMQPDEEEYGTSDPVLTVHFDGIPSPGRLFDLDELAAALMAAHAAKAKQ</sequence>
<accession>A0A6G6XKE1</accession>
<reference evidence="1 2" key="1">
    <citation type="submission" date="2020-01" db="EMBL/GenBank/DDBJ databases">
        <authorList>
            <person name="Alvaro L.E."/>
            <person name="Baker K.N."/>
            <person name="Baxter I.S."/>
            <person name="Brown M.R."/>
            <person name="Driscoll K.D."/>
            <person name="Elrubaie J.M."/>
            <person name="Feith S.L."/>
            <person name="Indihar D.F."/>
            <person name="Knoch V.T."/>
            <person name="Koirtyohann K.M."/>
            <person name="Kratz M.A."/>
            <person name="Lear A.H."/>
            <person name="Lindblom K.E."/>
            <person name="Marcus E.R."/>
            <person name="Murphy M.E."/>
            <person name="Sensor R."/>
            <person name="Sherman S.J."/>
            <person name="Swift V.R."/>
            <person name="White K.E."/>
            <person name="Wills S.J."/>
            <person name="Gatt S.M."/>
            <person name="Lohbauer S.A."/>
            <person name="Power T.R."/>
            <person name="Rosales K.A."/>
            <person name="Sisson B.M."/>
            <person name="Isern S."/>
            <person name="Michael S.F."/>
            <person name="Sunnen C.N."/>
            <person name="Garlena R.A."/>
            <person name="Russell D.A."/>
            <person name="Pope W.H."/>
            <person name="Jacobs-Sera D."/>
            <person name="Hatfull G.F."/>
        </authorList>
    </citation>
    <scope>NUCLEOTIDE SEQUENCE [LARGE SCALE GENOMIC DNA]</scope>
</reference>
<evidence type="ECO:0000313" key="2">
    <source>
        <dbReference type="Proteomes" id="UP000503093"/>
    </source>
</evidence>
<dbReference type="KEGG" id="vg:64766573"/>
<protein>
    <submittedName>
        <fullName evidence="1">Uncharacterized protein</fullName>
    </submittedName>
</protein>
<dbReference type="Proteomes" id="UP000503093">
    <property type="component" value="Segment"/>
</dbReference>
<name>A0A6G6XKE1_9CAUD</name>
<gene>
    <name evidence="1" type="primary">92</name>
    <name evidence="1" type="ORF">SEA_SKOG_91</name>
</gene>